<proteinExistence type="predicted"/>
<dbReference type="PANTHER" id="PTHR45138:SF9">
    <property type="entry name" value="DIGUANYLATE CYCLASE DGCM-RELATED"/>
    <property type="match status" value="1"/>
</dbReference>
<dbReference type="InterPro" id="IPR050469">
    <property type="entry name" value="Diguanylate_Cyclase"/>
</dbReference>
<feature type="transmembrane region" description="Helical" evidence="1">
    <location>
        <begin position="30"/>
        <end position="51"/>
    </location>
</feature>
<keyword evidence="1" id="KW-0472">Membrane</keyword>
<organism evidence="3 4">
    <name type="scientific">Nocardia pseudobrasiliensis</name>
    <dbReference type="NCBI Taxonomy" id="45979"/>
    <lineage>
        <taxon>Bacteria</taxon>
        <taxon>Bacillati</taxon>
        <taxon>Actinomycetota</taxon>
        <taxon>Actinomycetes</taxon>
        <taxon>Mycobacteriales</taxon>
        <taxon>Nocardiaceae</taxon>
        <taxon>Nocardia</taxon>
    </lineage>
</organism>
<feature type="domain" description="GGDEF" evidence="2">
    <location>
        <begin position="232"/>
        <end position="364"/>
    </location>
</feature>
<sequence>MGDSRALLLAWWRDRVDYRWLVDVLAYHRALGLVKVMLGSGGAVMCLVTALSMISHIGPRNAFFAIGCLLIVILTATWALRWWLLPWPGRVESLLWCAGADLAITFGAVAAQNRLYGALVTTLLTVPGMYAGAFHGQRILAAHVGWSLLSTGTLVVLLILDDPAHTGAAAGDGRLGAAIALIIVSLSVIGLPTAQFCRWVWRLNAISDPLTLLLNRRGLDYHLSRYLCPGHGTVYVATLDLDRFKSVNDTFGHPFGDRVLQHTAHRLRAAAAPDALVARIGGEEFVVLGYLRDARPSEIAEQLRHAIATMPDLPTTITASVGLTTIGPTDKFDPADVQRALQDADWAMYRAKRMGGNAFAITETTVLPHRPPVRTVKV</sequence>
<accession>A0A370I8F7</accession>
<dbReference type="PROSITE" id="PS50887">
    <property type="entry name" value="GGDEF"/>
    <property type="match status" value="1"/>
</dbReference>
<keyword evidence="1" id="KW-0812">Transmembrane</keyword>
<dbReference type="GO" id="GO:0052621">
    <property type="term" value="F:diguanylate cyclase activity"/>
    <property type="evidence" value="ECO:0007669"/>
    <property type="project" value="TreeGrafter"/>
</dbReference>
<dbReference type="GO" id="GO:1902201">
    <property type="term" value="P:negative regulation of bacterial-type flagellum-dependent cell motility"/>
    <property type="evidence" value="ECO:0007669"/>
    <property type="project" value="TreeGrafter"/>
</dbReference>
<dbReference type="NCBIfam" id="TIGR00254">
    <property type="entry name" value="GGDEF"/>
    <property type="match status" value="1"/>
</dbReference>
<dbReference type="Pfam" id="PF00990">
    <property type="entry name" value="GGDEF"/>
    <property type="match status" value="1"/>
</dbReference>
<evidence type="ECO:0000313" key="3">
    <source>
        <dbReference type="EMBL" id="RDI66992.1"/>
    </source>
</evidence>
<comment type="caution">
    <text evidence="3">The sequence shown here is derived from an EMBL/GenBank/DDBJ whole genome shotgun (WGS) entry which is preliminary data.</text>
</comment>
<reference evidence="3 4" key="1">
    <citation type="submission" date="2018-07" db="EMBL/GenBank/DDBJ databases">
        <title>Genomic Encyclopedia of Type Strains, Phase IV (KMG-IV): sequencing the most valuable type-strain genomes for metagenomic binning, comparative biology and taxonomic classification.</title>
        <authorList>
            <person name="Goeker M."/>
        </authorList>
    </citation>
    <scope>NUCLEOTIDE SEQUENCE [LARGE SCALE GENOMIC DNA]</scope>
    <source>
        <strain evidence="3 4">DSM 44290</strain>
    </source>
</reference>
<keyword evidence="4" id="KW-1185">Reference proteome</keyword>
<feature type="transmembrane region" description="Helical" evidence="1">
    <location>
        <begin position="140"/>
        <end position="160"/>
    </location>
</feature>
<dbReference type="InterPro" id="IPR000160">
    <property type="entry name" value="GGDEF_dom"/>
</dbReference>
<dbReference type="AlphaFoldDB" id="A0A370I8F7"/>
<dbReference type="GO" id="GO:0005886">
    <property type="term" value="C:plasma membrane"/>
    <property type="evidence" value="ECO:0007669"/>
    <property type="project" value="TreeGrafter"/>
</dbReference>
<dbReference type="SMART" id="SM00267">
    <property type="entry name" value="GGDEF"/>
    <property type="match status" value="1"/>
</dbReference>
<feature type="transmembrane region" description="Helical" evidence="1">
    <location>
        <begin position="175"/>
        <end position="194"/>
    </location>
</feature>
<dbReference type="Gene3D" id="3.30.70.270">
    <property type="match status" value="1"/>
</dbReference>
<dbReference type="EMBL" id="QQBC01000003">
    <property type="protein sequence ID" value="RDI66992.1"/>
    <property type="molecule type" value="Genomic_DNA"/>
</dbReference>
<dbReference type="STRING" id="1210086.GCA_001613105_06048"/>
<dbReference type="CDD" id="cd01949">
    <property type="entry name" value="GGDEF"/>
    <property type="match status" value="1"/>
</dbReference>
<dbReference type="SUPFAM" id="SSF55073">
    <property type="entry name" value="Nucleotide cyclase"/>
    <property type="match status" value="1"/>
</dbReference>
<feature type="transmembrane region" description="Helical" evidence="1">
    <location>
        <begin position="63"/>
        <end position="84"/>
    </location>
</feature>
<dbReference type="InterPro" id="IPR043128">
    <property type="entry name" value="Rev_trsase/Diguanyl_cyclase"/>
</dbReference>
<feature type="transmembrane region" description="Helical" evidence="1">
    <location>
        <begin position="115"/>
        <end position="133"/>
    </location>
</feature>
<keyword evidence="1" id="KW-1133">Transmembrane helix</keyword>
<dbReference type="Proteomes" id="UP000254869">
    <property type="component" value="Unassembled WGS sequence"/>
</dbReference>
<evidence type="ECO:0000313" key="4">
    <source>
        <dbReference type="Proteomes" id="UP000254869"/>
    </source>
</evidence>
<evidence type="ECO:0000256" key="1">
    <source>
        <dbReference type="SAM" id="Phobius"/>
    </source>
</evidence>
<protein>
    <submittedName>
        <fullName evidence="3">Diguanylate cyclase (GGDEF)-like protein</fullName>
    </submittedName>
</protein>
<dbReference type="GO" id="GO:0043709">
    <property type="term" value="P:cell adhesion involved in single-species biofilm formation"/>
    <property type="evidence" value="ECO:0007669"/>
    <property type="project" value="TreeGrafter"/>
</dbReference>
<dbReference type="PANTHER" id="PTHR45138">
    <property type="entry name" value="REGULATORY COMPONENTS OF SENSORY TRANSDUCTION SYSTEM"/>
    <property type="match status" value="1"/>
</dbReference>
<name>A0A370I8F7_9NOCA</name>
<gene>
    <name evidence="3" type="ORF">DFR76_10363</name>
</gene>
<evidence type="ECO:0000259" key="2">
    <source>
        <dbReference type="PROSITE" id="PS50887"/>
    </source>
</evidence>
<dbReference type="InterPro" id="IPR029787">
    <property type="entry name" value="Nucleotide_cyclase"/>
</dbReference>